<dbReference type="SUPFAM" id="SSF46946">
    <property type="entry name" value="S13-like H2TH domain"/>
    <property type="match status" value="1"/>
</dbReference>
<evidence type="ECO:0000313" key="6">
    <source>
        <dbReference type="EMBL" id="AGH24201.1"/>
    </source>
</evidence>
<organism evidence="6">
    <name type="scientific">Jakoba libera</name>
    <name type="common">Flagellate</name>
    <name type="synonym">Cryptobia libera</name>
    <dbReference type="NCBI Taxonomy" id="143017"/>
    <lineage>
        <taxon>Eukaryota</taxon>
        <taxon>Discoba</taxon>
        <taxon>Jakobida</taxon>
        <taxon>Histionina</taxon>
        <taxon>Jakobidae</taxon>
        <taxon>Jakoba</taxon>
    </lineage>
</organism>
<dbReference type="FunFam" id="1.10.8.50:FF:000001">
    <property type="entry name" value="30S ribosomal protein S13"/>
    <property type="match status" value="1"/>
</dbReference>
<dbReference type="Gene3D" id="4.10.910.10">
    <property type="entry name" value="30s ribosomal protein s13, domain 2"/>
    <property type="match status" value="1"/>
</dbReference>
<dbReference type="PIRSF" id="PIRSF002134">
    <property type="entry name" value="Ribosomal_S13"/>
    <property type="match status" value="1"/>
</dbReference>
<reference evidence="6" key="2">
    <citation type="journal article" date="2006" name="RNA">
        <title>Hybrid E. coli--Mitochondrial ribonuclease P RNAs are catalytically active.</title>
        <authorList>
            <person name="Seif E."/>
            <person name="Cadieux A."/>
            <person name="Lang B.F."/>
        </authorList>
    </citation>
    <scope>NUCLEOTIDE SEQUENCE</scope>
    <source>
        <strain evidence="6">ATCC 50422</strain>
    </source>
</reference>
<dbReference type="InterPro" id="IPR027437">
    <property type="entry name" value="Rbsml_uS13_C"/>
</dbReference>
<dbReference type="Pfam" id="PF00416">
    <property type="entry name" value="Ribosomal_S13"/>
    <property type="match status" value="1"/>
</dbReference>
<feature type="region of interest" description="Disordered" evidence="5">
    <location>
        <begin position="99"/>
        <end position="120"/>
    </location>
</feature>
<dbReference type="GO" id="GO:0015935">
    <property type="term" value="C:small ribosomal subunit"/>
    <property type="evidence" value="ECO:0007669"/>
    <property type="project" value="TreeGrafter"/>
</dbReference>
<accession>M4QA14</accession>
<sequence>MAHLLGIYLPNHKNLKTGLTMIYGLGKSSVLEICSSVGLNPSSRIQDLTDYELNRISRHVESNYLIESELSKKENFSLKRLLTIKSYRGLRHYSGLPVRGQRTKSNARTQKRIGKRIKRF</sequence>
<dbReference type="InterPro" id="IPR018269">
    <property type="entry name" value="Ribosomal_uS13_CS"/>
</dbReference>
<dbReference type="GO" id="GO:0006412">
    <property type="term" value="P:translation"/>
    <property type="evidence" value="ECO:0007669"/>
    <property type="project" value="InterPro"/>
</dbReference>
<dbReference type="PROSITE" id="PS50159">
    <property type="entry name" value="RIBOSOMAL_S13_2"/>
    <property type="match status" value="1"/>
</dbReference>
<name>M4QA14_JAKLI</name>
<keyword evidence="6" id="KW-0496">Mitochondrion</keyword>
<dbReference type="InterPro" id="IPR010979">
    <property type="entry name" value="Ribosomal_uS13-like_H2TH"/>
</dbReference>
<dbReference type="Gene3D" id="1.10.8.50">
    <property type="match status" value="1"/>
</dbReference>
<gene>
    <name evidence="6" type="primary">rps13</name>
</gene>
<dbReference type="InterPro" id="IPR001892">
    <property type="entry name" value="Ribosomal_uS13"/>
</dbReference>
<dbReference type="GeneID" id="15333139"/>
<keyword evidence="2 4" id="KW-0689">Ribosomal protein</keyword>
<dbReference type="GO" id="GO:0005829">
    <property type="term" value="C:cytosol"/>
    <property type="evidence" value="ECO:0007669"/>
    <property type="project" value="TreeGrafter"/>
</dbReference>
<keyword evidence="3 4" id="KW-0687">Ribonucleoprotein</keyword>
<evidence type="ECO:0000256" key="5">
    <source>
        <dbReference type="SAM" id="MobiDB-lite"/>
    </source>
</evidence>
<evidence type="ECO:0000256" key="4">
    <source>
        <dbReference type="RuleBase" id="RU003830"/>
    </source>
</evidence>
<reference evidence="6" key="1">
    <citation type="journal article" date="2004" name="RNA">
        <title>Mitochondrial 3' tRNA editing in the jakobid Seculamonas ecuadoriensis: a novel mechanism and implications for tRNA processing.</title>
        <authorList>
            <person name="Leigh J."/>
            <person name="Lang B.F."/>
        </authorList>
    </citation>
    <scope>NUCLEOTIDE SEQUENCE</scope>
    <source>
        <strain evidence="6">ATCC 50422</strain>
    </source>
</reference>
<dbReference type="PROSITE" id="PS00646">
    <property type="entry name" value="RIBOSOMAL_S13_1"/>
    <property type="match status" value="1"/>
</dbReference>
<comment type="similarity">
    <text evidence="1 4">Belongs to the universal ribosomal protein uS13 family.</text>
</comment>
<geneLocation type="mitochondrion" evidence="6"/>
<dbReference type="GO" id="GO:0003723">
    <property type="term" value="F:RNA binding"/>
    <property type="evidence" value="ECO:0007669"/>
    <property type="project" value="InterPro"/>
</dbReference>
<dbReference type="EMBL" id="KC353355">
    <property type="protein sequence ID" value="AGH24201.1"/>
    <property type="molecule type" value="Genomic_DNA"/>
</dbReference>
<evidence type="ECO:0000256" key="3">
    <source>
        <dbReference type="ARBA" id="ARBA00023274"/>
    </source>
</evidence>
<dbReference type="AlphaFoldDB" id="M4QA14"/>
<dbReference type="RefSeq" id="YP_007890707.1">
    <property type="nucleotide sequence ID" value="NC_021127.1"/>
</dbReference>
<dbReference type="HAMAP" id="MF_01315">
    <property type="entry name" value="Ribosomal_uS13"/>
    <property type="match status" value="1"/>
</dbReference>
<dbReference type="PANTHER" id="PTHR10871">
    <property type="entry name" value="30S RIBOSOMAL PROTEIN S13/40S RIBOSOMAL PROTEIN S18"/>
    <property type="match status" value="1"/>
</dbReference>
<proteinExistence type="inferred from homology"/>
<feature type="compositionally biased region" description="Basic residues" evidence="5">
    <location>
        <begin position="109"/>
        <end position="120"/>
    </location>
</feature>
<evidence type="ECO:0000256" key="1">
    <source>
        <dbReference type="ARBA" id="ARBA00008080"/>
    </source>
</evidence>
<protein>
    <submittedName>
        <fullName evidence="6">Ribosomal protein S13</fullName>
    </submittedName>
</protein>
<evidence type="ECO:0000256" key="2">
    <source>
        <dbReference type="ARBA" id="ARBA00022980"/>
    </source>
</evidence>
<reference evidence="6" key="3">
    <citation type="journal article" date="2013" name="Genome Biol. Evol.">
        <title>Strikingly bacteria-like and gene-rich mitochondrial genomes throughout jakobid protists.</title>
        <authorList>
            <person name="Burger G."/>
            <person name="Gray M.W."/>
            <person name="Forget L."/>
            <person name="Lang B.F."/>
        </authorList>
    </citation>
    <scope>NUCLEOTIDE SEQUENCE</scope>
    <source>
        <strain evidence="6">ATCC 50422</strain>
    </source>
</reference>
<dbReference type="PANTHER" id="PTHR10871:SF1">
    <property type="entry name" value="SMALL RIBOSOMAL SUBUNIT PROTEIN US13M"/>
    <property type="match status" value="1"/>
</dbReference>
<dbReference type="GO" id="GO:0003735">
    <property type="term" value="F:structural constituent of ribosome"/>
    <property type="evidence" value="ECO:0007669"/>
    <property type="project" value="InterPro"/>
</dbReference>